<sequence>MDNYLDKRRSPWLKNYLEARFAIPKLTVSLVDSTHMACRRAGLDHFDALIVDEGQDLFDMDSLDKLDSILTGGLAEGRWCLFHDINNQSGLLNRPDQEAIEYLESLRSAQVPLRTNCRNTRVILEKVQTSLGADMGTRGAGEGPRIREHETTSREEAGKLLANEIAELVDHGGLAPGDVTILSPDSFENSCAVDLPKK</sequence>
<feature type="region of interest" description="Disordered" evidence="1">
    <location>
        <begin position="133"/>
        <end position="153"/>
    </location>
</feature>
<dbReference type="InterPro" id="IPR027417">
    <property type="entry name" value="P-loop_NTPase"/>
</dbReference>
<evidence type="ECO:0000313" key="3">
    <source>
        <dbReference type="Proteomes" id="UP000255508"/>
    </source>
</evidence>
<evidence type="ECO:0000256" key="1">
    <source>
        <dbReference type="SAM" id="MobiDB-lite"/>
    </source>
</evidence>
<organism evidence="2 3">
    <name type="scientific">endosymbiont of Lamellibrachia luymesi</name>
    <dbReference type="NCBI Taxonomy" id="2200907"/>
    <lineage>
        <taxon>Bacteria</taxon>
        <taxon>Pseudomonadati</taxon>
        <taxon>Pseudomonadota</taxon>
        <taxon>Gammaproteobacteria</taxon>
        <taxon>sulfur-oxidizing symbionts</taxon>
    </lineage>
</organism>
<dbReference type="AlphaFoldDB" id="A0A370DWZ0"/>
<proteinExistence type="predicted"/>
<dbReference type="Proteomes" id="UP000255508">
    <property type="component" value="Unassembled WGS sequence"/>
</dbReference>
<protein>
    <recommendedName>
        <fullName evidence="4">UvrD-like helicase ATP-binding domain-containing protein</fullName>
    </recommendedName>
</protein>
<accession>A0A370DWZ0</accession>
<feature type="compositionally biased region" description="Basic and acidic residues" evidence="1">
    <location>
        <begin position="144"/>
        <end position="153"/>
    </location>
</feature>
<evidence type="ECO:0000313" key="2">
    <source>
        <dbReference type="EMBL" id="RDH90526.1"/>
    </source>
</evidence>
<comment type="caution">
    <text evidence="2">The sequence shown here is derived from an EMBL/GenBank/DDBJ whole genome shotgun (WGS) entry which is preliminary data.</text>
</comment>
<dbReference type="EMBL" id="QFXD01000158">
    <property type="protein sequence ID" value="RDH90526.1"/>
    <property type="molecule type" value="Genomic_DNA"/>
</dbReference>
<dbReference type="SUPFAM" id="SSF52540">
    <property type="entry name" value="P-loop containing nucleoside triphosphate hydrolases"/>
    <property type="match status" value="1"/>
</dbReference>
<name>A0A370DWZ0_9GAMM</name>
<evidence type="ECO:0008006" key="4">
    <source>
        <dbReference type="Google" id="ProtNLM"/>
    </source>
</evidence>
<gene>
    <name evidence="2" type="ORF">DIZ79_08895</name>
</gene>
<reference evidence="2 3" key="1">
    <citation type="journal article" date="2018" name="ISME J.">
        <title>Endosymbiont genomes yield clues of tubeworm success.</title>
        <authorList>
            <person name="Li Y."/>
            <person name="Liles M.R."/>
            <person name="Halanych K.M."/>
        </authorList>
    </citation>
    <scope>NUCLEOTIDE SEQUENCE [LARGE SCALE GENOMIC DNA]</scope>
    <source>
        <strain evidence="2">A1422</strain>
    </source>
</reference>